<gene>
    <name evidence="1" type="ORF">DPEC_G00047650</name>
</gene>
<name>A0ACC2HAU5_DALPE</name>
<reference evidence="1" key="1">
    <citation type="submission" date="2021-05" db="EMBL/GenBank/DDBJ databases">
        <authorList>
            <person name="Pan Q."/>
            <person name="Jouanno E."/>
            <person name="Zahm M."/>
            <person name="Klopp C."/>
            <person name="Cabau C."/>
            <person name="Louis A."/>
            <person name="Berthelot C."/>
            <person name="Parey E."/>
            <person name="Roest Crollius H."/>
            <person name="Montfort J."/>
            <person name="Robinson-Rechavi M."/>
            <person name="Bouchez O."/>
            <person name="Lampietro C."/>
            <person name="Lopez Roques C."/>
            <person name="Donnadieu C."/>
            <person name="Postlethwait J."/>
            <person name="Bobe J."/>
            <person name="Dillon D."/>
            <person name="Chandos A."/>
            <person name="von Hippel F."/>
            <person name="Guiguen Y."/>
        </authorList>
    </citation>
    <scope>NUCLEOTIDE SEQUENCE</scope>
    <source>
        <strain evidence="1">YG-Jan2019</strain>
    </source>
</reference>
<comment type="caution">
    <text evidence="1">The sequence shown here is derived from an EMBL/GenBank/DDBJ whole genome shotgun (WGS) entry which is preliminary data.</text>
</comment>
<evidence type="ECO:0000313" key="1">
    <source>
        <dbReference type="EMBL" id="KAJ8012897.1"/>
    </source>
</evidence>
<organism evidence="1 2">
    <name type="scientific">Dallia pectoralis</name>
    <name type="common">Alaska blackfish</name>
    <dbReference type="NCBI Taxonomy" id="75939"/>
    <lineage>
        <taxon>Eukaryota</taxon>
        <taxon>Metazoa</taxon>
        <taxon>Chordata</taxon>
        <taxon>Craniata</taxon>
        <taxon>Vertebrata</taxon>
        <taxon>Euteleostomi</taxon>
        <taxon>Actinopterygii</taxon>
        <taxon>Neopterygii</taxon>
        <taxon>Teleostei</taxon>
        <taxon>Protacanthopterygii</taxon>
        <taxon>Esociformes</taxon>
        <taxon>Umbridae</taxon>
        <taxon>Dallia</taxon>
    </lineage>
</organism>
<evidence type="ECO:0000313" key="2">
    <source>
        <dbReference type="Proteomes" id="UP001157502"/>
    </source>
</evidence>
<dbReference type="EMBL" id="CM055731">
    <property type="protein sequence ID" value="KAJ8012897.1"/>
    <property type="molecule type" value="Genomic_DNA"/>
</dbReference>
<protein>
    <submittedName>
        <fullName evidence="1">Uncharacterized protein</fullName>
    </submittedName>
</protein>
<keyword evidence="2" id="KW-1185">Reference proteome</keyword>
<proteinExistence type="predicted"/>
<sequence length="1741" mass="200064">MESEGVAEKCGEDFSNSSMPSSRLCTDDFTRKGQLTCYKCPLCSETFPMPGALKHHFQSHWREKAAGRLRCSQEGCQFSASQRSLYQKHLHSEHSVTLVPCTFRSCTVAFHSQTEMERHRRGHMPFHCPRCDFVSAHVKQLIAHGQEHEPQLAAPLDDKLETMTSPAEGGPSALETSSGRPRRAQKCNPAVVSSSSSDEEDECRKETQQNQIIKRTRMELQKDKSSAVTNINLNPDKDHIIEGTEHMYRTHICPECRRCFKMRSHLLEHLHLHFPDPSLQCPNCNHYFTSKSKLRIHMLRESGLKVHRCHLCDYAAVERNSLHRHLASIHANEVDGNIHPDVYPCPACGLSFRQSQALKAHMKTHHIRDSQPMACVQEGCSFQTSDCKELQRHTDDIHGFKVVKCRHYACNAMFSSAQDMEVHHRTHQAFHCSQCDFSCSNKSLFRQHRRQGHAGDRKLTCSFCPFSTFNPVEFQQHVSHFHANEKIHQCPECSFVTAHKRVLRRHMLTHTGEKPHKCNLCDFRCRDETYLKKHMLTHSDDKNHMCSVCGYVTKWKHYLNVHMRKHAGDLRYQCDQCPYRCHRTDQLKSHKLRHQAKSLICEVCAYTCKRKYELHKHMLLKHSQDHQPPVFQCKYCSYQTRYRQAMHNHENCKHTQNREFRCALCPYSTYSSTGLFIHKRKTHGYVPGDKKWQDNYAEKEREKNSVDETQGFYQTPGERSADVLLENATGCTGQNNPNQPTLYVPETMGVSNTNTNSVVGDQGIPESHYSTDNPEPSCTLFLTTVSNPGCTETCLQGEGEAAYSRNPTNRGHTENPEESEAELEDADLALEDSNDPSDLEHTLTIPSNQAEADCTEKDTPITDVSNTAGNSATEISAETTNSEMRLKAMRKQDRDQAEALVLEGRVQMLMVQNKTVDGSVYKCEHCFYVTHKAISLQHHHRSSCLARWKGLKCQDCGAQFKQKRGLNTHQLRKCPALGKETRRFVGTPLPGQSVDGDNANGQEESQRPDENSADQSDLTPCDVEPIGDPTDSQLEMSGERGNLCDSTDPESFSKRRYTALRKSQRIKVGMLKRRVKVRKTNKGVILGKTDKDLSVNSVKDIARKYTEEDKKYVCKTCGFLSCRRTTIERHCKTCTRTNSTKKHARIAEEETTTGRSVEDVGMIHPILIFSCPSCHFRCKQKRALNNHEKRGCLKPDDLQCQVCSFVAKSQKTLATHVLVHQKDKSSLQKKFKKAVLLCNLCPFTCKQDRCMTKHVNLKHEGSKPHHCRFCPFSTTRRYRLDSHESLHTGVGRHSCTVCGQTFGVASKLRQHCERAHDKKPSHFCTQCDFSGYSLNDVTRHTLRCHTGELLHPCGQCEALFSSNTALMQHCSRKHLSSTSVSCQQCDFTCGSQATLKNHQQRQHPQLDCAICQETFTTRECLEEHRTFHLTQRCPLCPFAARKKQPLIQHLLDKHEDVPPEDKHLKCAICDFACCHQLVFDQHVRSHGGTRLYKCTDCQYSTRNKQKITWHIRIHTGEKPYHCEQCSYSCTDPSRLKYHMRIHRDEKKYLCPECGYKCKWMSQLKYHMTKHTGDKPYACDECGYRSNRSDALRVHRETRHREERTFICEKCGKGFKTRFLLKTHQRKHSEERPYVCGLCQRAFRWPAGLRHHYLTHTDRQPFLCRHCPYRAKQRFQVVKHLRRHHSDKPVEQGVTKDPQALRLTLQEARLGGREKGAREEVEEEAGEMILPEEVELVVNDGV</sequence>
<accession>A0ACC2HAU5</accession>
<dbReference type="Proteomes" id="UP001157502">
    <property type="component" value="Chromosome 4"/>
</dbReference>